<feature type="compositionally biased region" description="Basic and acidic residues" evidence="10">
    <location>
        <begin position="259"/>
        <end position="272"/>
    </location>
</feature>
<comment type="caution">
    <text evidence="13">The sequence shown here is derived from an EMBL/GenBank/DDBJ whole genome shotgun (WGS) entry which is preliminary data.</text>
</comment>
<organism evidence="13 14">
    <name type="scientific">Apophysomyces ossiformis</name>
    <dbReference type="NCBI Taxonomy" id="679940"/>
    <lineage>
        <taxon>Eukaryota</taxon>
        <taxon>Fungi</taxon>
        <taxon>Fungi incertae sedis</taxon>
        <taxon>Mucoromycota</taxon>
        <taxon>Mucoromycotina</taxon>
        <taxon>Mucoromycetes</taxon>
        <taxon>Mucorales</taxon>
        <taxon>Mucorineae</taxon>
        <taxon>Mucoraceae</taxon>
        <taxon>Apophysomyces</taxon>
    </lineage>
</organism>
<evidence type="ECO:0000256" key="1">
    <source>
        <dbReference type="ARBA" id="ARBA00010791"/>
    </source>
</evidence>
<keyword evidence="4" id="KW-0808">Transferase</keyword>
<dbReference type="GO" id="GO:0004674">
    <property type="term" value="F:protein serine/threonine kinase activity"/>
    <property type="evidence" value="ECO:0007669"/>
    <property type="project" value="UniProtKB-KW"/>
</dbReference>
<keyword evidence="7" id="KW-0067">ATP-binding</keyword>
<dbReference type="OrthoDB" id="193931at2759"/>
<evidence type="ECO:0000256" key="4">
    <source>
        <dbReference type="ARBA" id="ARBA00022679"/>
    </source>
</evidence>
<evidence type="ECO:0000256" key="10">
    <source>
        <dbReference type="SAM" id="MobiDB-lite"/>
    </source>
</evidence>
<evidence type="ECO:0000256" key="8">
    <source>
        <dbReference type="ARBA" id="ARBA00047899"/>
    </source>
</evidence>
<evidence type="ECO:0000313" key="14">
    <source>
        <dbReference type="Proteomes" id="UP000605846"/>
    </source>
</evidence>
<evidence type="ECO:0000256" key="3">
    <source>
        <dbReference type="ARBA" id="ARBA00022527"/>
    </source>
</evidence>
<keyword evidence="14" id="KW-1185">Reference proteome</keyword>
<feature type="region of interest" description="Disordered" evidence="10">
    <location>
        <begin position="259"/>
        <end position="304"/>
    </location>
</feature>
<reference evidence="13" key="1">
    <citation type="submission" date="2020-01" db="EMBL/GenBank/DDBJ databases">
        <title>Genome Sequencing of Three Apophysomyces-Like Fungal Strains Confirms a Novel Fungal Genus in the Mucoromycota with divergent Burkholderia-like Endosymbiotic Bacteria.</title>
        <authorList>
            <person name="Stajich J.E."/>
            <person name="Macias A.M."/>
            <person name="Carter-House D."/>
            <person name="Lovett B."/>
            <person name="Kasson L.R."/>
            <person name="Berry K."/>
            <person name="Grigoriev I."/>
            <person name="Chang Y."/>
            <person name="Spatafora J."/>
            <person name="Kasson M.T."/>
        </authorList>
    </citation>
    <scope>NUCLEOTIDE SEQUENCE</scope>
    <source>
        <strain evidence="13">NRRL A-21654</strain>
    </source>
</reference>
<protein>
    <recommendedName>
        <fullName evidence="2">non-specific serine/threonine protein kinase</fullName>
        <ecNumber evidence="2">2.7.11.1</ecNumber>
    </recommendedName>
</protein>
<proteinExistence type="inferred from homology"/>
<dbReference type="EC" id="2.7.11.1" evidence="2"/>
<dbReference type="InterPro" id="IPR001772">
    <property type="entry name" value="KA1_dom"/>
</dbReference>
<dbReference type="PANTHER" id="PTHR24346:SF82">
    <property type="entry name" value="KP78A-RELATED"/>
    <property type="match status" value="1"/>
</dbReference>
<comment type="catalytic activity">
    <reaction evidence="8">
        <text>L-threonyl-[protein] + ATP = O-phospho-L-threonyl-[protein] + ADP + H(+)</text>
        <dbReference type="Rhea" id="RHEA:46608"/>
        <dbReference type="Rhea" id="RHEA-COMP:11060"/>
        <dbReference type="Rhea" id="RHEA-COMP:11605"/>
        <dbReference type="ChEBI" id="CHEBI:15378"/>
        <dbReference type="ChEBI" id="CHEBI:30013"/>
        <dbReference type="ChEBI" id="CHEBI:30616"/>
        <dbReference type="ChEBI" id="CHEBI:61977"/>
        <dbReference type="ChEBI" id="CHEBI:456216"/>
        <dbReference type="EC" id="2.7.11.1"/>
    </reaction>
</comment>
<dbReference type="SMART" id="SM00220">
    <property type="entry name" value="S_TKc"/>
    <property type="match status" value="1"/>
</dbReference>
<evidence type="ECO:0000256" key="5">
    <source>
        <dbReference type="ARBA" id="ARBA00022741"/>
    </source>
</evidence>
<dbReference type="SUPFAM" id="SSF103243">
    <property type="entry name" value="KA1-like"/>
    <property type="match status" value="1"/>
</dbReference>
<evidence type="ECO:0000313" key="13">
    <source>
        <dbReference type="EMBL" id="KAF7731575.1"/>
    </source>
</evidence>
<dbReference type="InterPro" id="IPR028375">
    <property type="entry name" value="KA1/Ssp2_C"/>
</dbReference>
<feature type="domain" description="KA1" evidence="12">
    <location>
        <begin position="580"/>
        <end position="630"/>
    </location>
</feature>
<dbReference type="SUPFAM" id="SSF56112">
    <property type="entry name" value="Protein kinase-like (PK-like)"/>
    <property type="match status" value="1"/>
</dbReference>
<dbReference type="PROSITE" id="PS50011">
    <property type="entry name" value="PROTEIN_KINASE_DOM"/>
    <property type="match status" value="1"/>
</dbReference>
<dbReference type="Gene3D" id="3.30.310.80">
    <property type="entry name" value="Kinase associated domain 1, KA1"/>
    <property type="match status" value="1"/>
</dbReference>
<dbReference type="GO" id="GO:0005737">
    <property type="term" value="C:cytoplasm"/>
    <property type="evidence" value="ECO:0007669"/>
    <property type="project" value="TreeGrafter"/>
</dbReference>
<dbReference type="Proteomes" id="UP000605846">
    <property type="component" value="Unassembled WGS sequence"/>
</dbReference>
<comment type="similarity">
    <text evidence="1">Belongs to the protein kinase superfamily. CAMK Ser/Thr protein kinase family. NIM1 subfamily.</text>
</comment>
<keyword evidence="3" id="KW-0723">Serine/threonine-protein kinase</keyword>
<dbReference type="PANTHER" id="PTHR24346">
    <property type="entry name" value="MAP/MICROTUBULE AFFINITY-REGULATING KINASE"/>
    <property type="match status" value="1"/>
</dbReference>
<gene>
    <name evidence="13" type="primary">KIN1_5</name>
    <name evidence="13" type="ORF">EC973_009339</name>
</gene>
<dbReference type="PROSITE" id="PS50032">
    <property type="entry name" value="KA1"/>
    <property type="match status" value="1"/>
</dbReference>
<dbReference type="GO" id="GO:0035556">
    <property type="term" value="P:intracellular signal transduction"/>
    <property type="evidence" value="ECO:0007669"/>
    <property type="project" value="TreeGrafter"/>
</dbReference>
<dbReference type="InterPro" id="IPR011009">
    <property type="entry name" value="Kinase-like_dom_sf"/>
</dbReference>
<evidence type="ECO:0000259" key="12">
    <source>
        <dbReference type="PROSITE" id="PS50032"/>
    </source>
</evidence>
<dbReference type="InterPro" id="IPR000719">
    <property type="entry name" value="Prot_kinase_dom"/>
</dbReference>
<dbReference type="AlphaFoldDB" id="A0A8H7EVA4"/>
<comment type="catalytic activity">
    <reaction evidence="9">
        <text>L-seryl-[protein] + ATP = O-phospho-L-seryl-[protein] + ADP + H(+)</text>
        <dbReference type="Rhea" id="RHEA:17989"/>
        <dbReference type="Rhea" id="RHEA-COMP:9863"/>
        <dbReference type="Rhea" id="RHEA-COMP:11604"/>
        <dbReference type="ChEBI" id="CHEBI:15378"/>
        <dbReference type="ChEBI" id="CHEBI:29999"/>
        <dbReference type="ChEBI" id="CHEBI:30616"/>
        <dbReference type="ChEBI" id="CHEBI:83421"/>
        <dbReference type="ChEBI" id="CHEBI:456216"/>
        <dbReference type="EC" id="2.7.11.1"/>
    </reaction>
</comment>
<sequence length="630" mass="69986">MSLDRNSSLESFTSDLKVENILISRSGQVKIIDFGLSNLFSPRSHLSTFCGSLYFAAPELLNAKKYTGPEVDVWSFGVVLYVLVCGRVPFDDPDMASLHEKVKRGVVDYPTLLSSDCKNLLSRMLLTNPLQRATMSEILVHPWMNRGQDGPVDNYLPERAPLSLPVNMEVIKGMTGFEFGTAAEIKAQLESIITSPEYQNAAKNLEPRASGVYHSQHHHGSILGRRTYSIPKDDPQTIPAAYHPLISIYYLVKERMQREGRLAPDEPNEKAESSSTHSSIPNQGNTPVSGNMLPSPSMDGVTGVAYDTKGKTTICIDDDGQILAADRSSRFLESGFQKLFLNRSASRPSDEEEPSSPSKREPGVFRRLSQAWHRHSADTPSSRQGRKSHTRNKSVGVDMSAFEPSPMTQSELVEEPIGDLVSSTMEGQPFPTYQNKAGRRHVRANTATAAVSDIASPIQNKTMPRRLRLSTADGEVASFHGHTFPSHLNHASSSSSGTADETIRPVFLKGLFSVSTTSTKHPSVIRADLIRVLERIGVKWRESTGRFECVHLPSIDMNRVLVTDEEDEDEDAIFRSSTPVTVPDLIVRFEIYIVKVPWLLGMHGIQFRRISGDSWQYKNMCSKILTELKL</sequence>
<dbReference type="Gene3D" id="1.10.510.10">
    <property type="entry name" value="Transferase(Phosphotransferase) domain 1"/>
    <property type="match status" value="1"/>
</dbReference>
<feature type="domain" description="Protein kinase" evidence="11">
    <location>
        <begin position="1"/>
        <end position="144"/>
    </location>
</feature>
<dbReference type="CDD" id="cd12121">
    <property type="entry name" value="MARK_C_like"/>
    <property type="match status" value="1"/>
</dbReference>
<dbReference type="GO" id="GO:0000226">
    <property type="term" value="P:microtubule cytoskeleton organization"/>
    <property type="evidence" value="ECO:0007669"/>
    <property type="project" value="TreeGrafter"/>
</dbReference>
<dbReference type="Pfam" id="PF02149">
    <property type="entry name" value="KA1"/>
    <property type="match status" value="1"/>
</dbReference>
<evidence type="ECO:0000256" key="9">
    <source>
        <dbReference type="ARBA" id="ARBA00048679"/>
    </source>
</evidence>
<keyword evidence="6 13" id="KW-0418">Kinase</keyword>
<accession>A0A8H7EVA4</accession>
<feature type="region of interest" description="Disordered" evidence="10">
    <location>
        <begin position="343"/>
        <end position="408"/>
    </location>
</feature>
<feature type="compositionally biased region" description="Polar residues" evidence="10">
    <location>
        <begin position="273"/>
        <end position="294"/>
    </location>
</feature>
<evidence type="ECO:0000256" key="2">
    <source>
        <dbReference type="ARBA" id="ARBA00012513"/>
    </source>
</evidence>
<dbReference type="EMBL" id="JABAYA010000009">
    <property type="protein sequence ID" value="KAF7731575.1"/>
    <property type="molecule type" value="Genomic_DNA"/>
</dbReference>
<evidence type="ECO:0000256" key="7">
    <source>
        <dbReference type="ARBA" id="ARBA00022840"/>
    </source>
</evidence>
<evidence type="ECO:0000259" key="11">
    <source>
        <dbReference type="PROSITE" id="PS50011"/>
    </source>
</evidence>
<dbReference type="FunFam" id="1.10.510.10:FF:000571">
    <property type="entry name" value="Maternal embryonic leucine zipper kinase"/>
    <property type="match status" value="1"/>
</dbReference>
<dbReference type="Pfam" id="PF00069">
    <property type="entry name" value="Pkinase"/>
    <property type="match status" value="1"/>
</dbReference>
<name>A0A8H7EVA4_9FUNG</name>
<keyword evidence="5" id="KW-0547">Nucleotide-binding</keyword>
<dbReference type="GO" id="GO:0005524">
    <property type="term" value="F:ATP binding"/>
    <property type="evidence" value="ECO:0007669"/>
    <property type="project" value="UniProtKB-KW"/>
</dbReference>
<evidence type="ECO:0000256" key="6">
    <source>
        <dbReference type="ARBA" id="ARBA00022777"/>
    </source>
</evidence>